<dbReference type="Gene3D" id="1.10.10.60">
    <property type="entry name" value="Homeodomain-like"/>
    <property type="match status" value="3"/>
</dbReference>
<feature type="compositionally biased region" description="Basic and acidic residues" evidence="4">
    <location>
        <begin position="496"/>
        <end position="523"/>
    </location>
</feature>
<feature type="compositionally biased region" description="Basic and acidic residues" evidence="4">
    <location>
        <begin position="978"/>
        <end position="994"/>
    </location>
</feature>
<dbReference type="PANTHER" id="PTHR16088">
    <property type="entry name" value="YY1 ASSOCIATED PROTEIN-RELATED"/>
    <property type="match status" value="1"/>
</dbReference>
<feature type="region of interest" description="Disordered" evidence="4">
    <location>
        <begin position="315"/>
        <end position="357"/>
    </location>
</feature>
<dbReference type="RefSeq" id="XP_003284972.1">
    <property type="nucleotide sequence ID" value="XM_003284924.1"/>
</dbReference>
<evidence type="ECO:0000256" key="1">
    <source>
        <dbReference type="ARBA" id="ARBA00023015"/>
    </source>
</evidence>
<accession>F0ZC39</accession>
<dbReference type="InterPro" id="IPR017930">
    <property type="entry name" value="Myb_dom"/>
</dbReference>
<keyword evidence="3" id="KW-0539">Nucleus</keyword>
<dbReference type="GO" id="GO:0005634">
    <property type="term" value="C:nucleus"/>
    <property type="evidence" value="ECO:0000318"/>
    <property type="project" value="GO_Central"/>
</dbReference>
<dbReference type="eggNOG" id="ENOG502RSP8">
    <property type="taxonomic scope" value="Eukaryota"/>
</dbReference>
<dbReference type="AlphaFoldDB" id="F0ZC39"/>
<dbReference type="InterPro" id="IPR009057">
    <property type="entry name" value="Homeodomain-like_sf"/>
</dbReference>
<feature type="compositionally biased region" description="Polar residues" evidence="4">
    <location>
        <begin position="1"/>
        <end position="14"/>
    </location>
</feature>
<protein>
    <recommendedName>
        <fullName evidence="9">Myb-like domain-containing protein</fullName>
    </recommendedName>
</protein>
<gene>
    <name evidence="7" type="ORF">DICPUDRAFT_96894</name>
</gene>
<dbReference type="VEuPathDB" id="AmoebaDB:DICPUDRAFT_96894"/>
<dbReference type="InParanoid" id="F0ZC39"/>
<dbReference type="CDD" id="cd11660">
    <property type="entry name" value="SANT_TRF"/>
    <property type="match status" value="1"/>
</dbReference>
<feature type="compositionally biased region" description="Low complexity" evidence="4">
    <location>
        <begin position="952"/>
        <end position="965"/>
    </location>
</feature>
<feature type="domain" description="Myb-like" evidence="5">
    <location>
        <begin position="1044"/>
        <end position="1092"/>
    </location>
</feature>
<evidence type="ECO:0000313" key="7">
    <source>
        <dbReference type="EMBL" id="EGC38507.1"/>
    </source>
</evidence>
<dbReference type="FunFam" id="1.10.10.60:FF:000761">
    <property type="match status" value="1"/>
</dbReference>
<organism evidence="7 8">
    <name type="scientific">Dictyostelium purpureum</name>
    <name type="common">Slime mold</name>
    <dbReference type="NCBI Taxonomy" id="5786"/>
    <lineage>
        <taxon>Eukaryota</taxon>
        <taxon>Amoebozoa</taxon>
        <taxon>Evosea</taxon>
        <taxon>Eumycetozoa</taxon>
        <taxon>Dictyostelia</taxon>
        <taxon>Dictyosteliales</taxon>
        <taxon>Dictyosteliaceae</taxon>
        <taxon>Dictyostelium</taxon>
    </lineage>
</organism>
<evidence type="ECO:0000259" key="6">
    <source>
        <dbReference type="PROSITE" id="PS51294"/>
    </source>
</evidence>
<dbReference type="SUPFAM" id="SSF46689">
    <property type="entry name" value="Homeodomain-like"/>
    <property type="match status" value="2"/>
</dbReference>
<keyword evidence="2" id="KW-0804">Transcription</keyword>
<keyword evidence="1" id="KW-0805">Transcription regulation</keyword>
<keyword evidence="8" id="KW-1185">Reference proteome</keyword>
<dbReference type="InterPro" id="IPR052435">
    <property type="entry name" value="YY1-Transcr_Regul"/>
</dbReference>
<feature type="compositionally biased region" description="Basic and acidic residues" evidence="4">
    <location>
        <begin position="622"/>
        <end position="631"/>
    </location>
</feature>
<feature type="domain" description="HTH myb-type" evidence="6">
    <location>
        <begin position="776"/>
        <end position="830"/>
    </location>
</feature>
<name>F0ZC39_DICPU</name>
<dbReference type="GO" id="GO:0006355">
    <property type="term" value="P:regulation of DNA-templated transcription"/>
    <property type="evidence" value="ECO:0000318"/>
    <property type="project" value="GO_Central"/>
</dbReference>
<feature type="compositionally biased region" description="Acidic residues" evidence="4">
    <location>
        <begin position="524"/>
        <end position="540"/>
    </location>
</feature>
<reference evidence="8" key="1">
    <citation type="journal article" date="2011" name="Genome Biol.">
        <title>Comparative genomics of the social amoebae Dictyostelium discoideum and Dictyostelium purpureum.</title>
        <authorList>
            <consortium name="US DOE Joint Genome Institute (JGI-PGF)"/>
            <person name="Sucgang R."/>
            <person name="Kuo A."/>
            <person name="Tian X."/>
            <person name="Salerno W."/>
            <person name="Parikh A."/>
            <person name="Feasley C.L."/>
            <person name="Dalin E."/>
            <person name="Tu H."/>
            <person name="Huang E."/>
            <person name="Barry K."/>
            <person name="Lindquist E."/>
            <person name="Shapiro H."/>
            <person name="Bruce D."/>
            <person name="Schmutz J."/>
            <person name="Salamov A."/>
            <person name="Fey P."/>
            <person name="Gaudet P."/>
            <person name="Anjard C."/>
            <person name="Babu M.M."/>
            <person name="Basu S."/>
            <person name="Bushmanova Y."/>
            <person name="van der Wel H."/>
            <person name="Katoh-Kurasawa M."/>
            <person name="Dinh C."/>
            <person name="Coutinho P.M."/>
            <person name="Saito T."/>
            <person name="Elias M."/>
            <person name="Schaap P."/>
            <person name="Kay R.R."/>
            <person name="Henrissat B."/>
            <person name="Eichinger L."/>
            <person name="Rivero F."/>
            <person name="Putnam N.H."/>
            <person name="West C.M."/>
            <person name="Loomis W.F."/>
            <person name="Chisholm R.L."/>
            <person name="Shaulsky G."/>
            <person name="Strassmann J.E."/>
            <person name="Queller D.C."/>
            <person name="Kuspa A."/>
            <person name="Grigoriev I.V."/>
        </authorList>
    </citation>
    <scope>NUCLEOTIDE SEQUENCE [LARGE SCALE GENOMIC DNA]</scope>
    <source>
        <strain evidence="8">QSDP1</strain>
    </source>
</reference>
<dbReference type="PANTHER" id="PTHR16088:SF3">
    <property type="entry name" value="GON-4-LIKE PROTEIN"/>
    <property type="match status" value="1"/>
</dbReference>
<feature type="region of interest" description="Disordered" evidence="4">
    <location>
        <begin position="496"/>
        <end position="552"/>
    </location>
</feature>
<evidence type="ECO:0000313" key="8">
    <source>
        <dbReference type="Proteomes" id="UP000001064"/>
    </source>
</evidence>
<dbReference type="STRING" id="5786.F0ZC39"/>
<dbReference type="Pfam" id="PF21227">
    <property type="entry name" value="Myb_DNA-binding_7"/>
    <property type="match status" value="1"/>
</dbReference>
<feature type="compositionally biased region" description="Acidic residues" evidence="4">
    <location>
        <begin position="316"/>
        <end position="338"/>
    </location>
</feature>
<feature type="domain" description="Myb-like" evidence="5">
    <location>
        <begin position="774"/>
        <end position="826"/>
    </location>
</feature>
<dbReference type="SMART" id="SM00717">
    <property type="entry name" value="SANT"/>
    <property type="match status" value="3"/>
</dbReference>
<feature type="region of interest" description="Disordered" evidence="4">
    <location>
        <begin position="936"/>
        <end position="1028"/>
    </location>
</feature>
<dbReference type="GeneID" id="10507169"/>
<dbReference type="GO" id="GO:0003712">
    <property type="term" value="F:transcription coregulator activity"/>
    <property type="evidence" value="ECO:0000318"/>
    <property type="project" value="GO_Central"/>
</dbReference>
<evidence type="ECO:0000256" key="4">
    <source>
        <dbReference type="SAM" id="MobiDB-lite"/>
    </source>
</evidence>
<dbReference type="Proteomes" id="UP000001064">
    <property type="component" value="Unassembled WGS sequence"/>
</dbReference>
<dbReference type="InterPro" id="IPR001005">
    <property type="entry name" value="SANT/Myb"/>
</dbReference>
<dbReference type="CDD" id="cd00167">
    <property type="entry name" value="SANT"/>
    <property type="match status" value="1"/>
</dbReference>
<dbReference type="PROSITE" id="PS51294">
    <property type="entry name" value="HTH_MYB"/>
    <property type="match status" value="1"/>
</dbReference>
<evidence type="ECO:0000256" key="2">
    <source>
        <dbReference type="ARBA" id="ARBA00023163"/>
    </source>
</evidence>
<feature type="region of interest" description="Disordered" evidence="4">
    <location>
        <begin position="616"/>
        <end position="641"/>
    </location>
</feature>
<dbReference type="OMA" id="FKTMEII"/>
<feature type="compositionally biased region" description="Low complexity" evidence="4">
    <location>
        <begin position="21"/>
        <end position="52"/>
    </location>
</feature>
<evidence type="ECO:0000256" key="3">
    <source>
        <dbReference type="ARBA" id="ARBA00023242"/>
    </source>
</evidence>
<dbReference type="EMBL" id="GL870975">
    <property type="protein sequence ID" value="EGC38507.1"/>
    <property type="molecule type" value="Genomic_DNA"/>
</dbReference>
<proteinExistence type="predicted"/>
<dbReference type="PROSITE" id="PS50090">
    <property type="entry name" value="MYB_LIKE"/>
    <property type="match status" value="2"/>
</dbReference>
<evidence type="ECO:0008006" key="9">
    <source>
        <dbReference type="Google" id="ProtNLM"/>
    </source>
</evidence>
<sequence>MDQLKSINSNSITFGEQGLKNNNSNHNNDNNDNNDSNINNNSNNDILNNSNNSVTSSIGNNLLLNTSLNNAEDLFSSQNSNNTNYFDIPSFLNSNSINNSNGSINNSILNTSVNISLNNSNIIPNFSPTSLLQPNTPITPITPTTPLSSQIQLQQTPPNNDAIILQNNLKEQLQNEVLIMNQNNDYNNRDINNVNNTVNINQPIEKQIELIETEKENQGQGEPSNIFTEIEQIIKTKDVVSKRTRAQISLEGLDFEQLDSYFDAHVLPPLEDSNIINYSYGNNQFGFLDTAIYNEDYKLFITNLQSGVSQNINNMTEEDDEDYIPPEEEEEEEEDSTEDDHNNGEEEESGEEQNNNVANEMEALVSDFLENEAKEMSRQNGFYKMLDLQLHYDNLTALPTPTNTIVTPIIESPPIETINFQDLVIVYPDIQLIPPIPDFDPNFVYSEPTLNNGDDLENLDREEETQVNTDTLQFNSLLPTISTVSSLKPPLVPRVNAKEIKKVENEKKKKKDENKRKRNKDQDDGNSEEDKEENQEENSENNEVVHKKKRKAEGELSITPAIVQPQTQPIQQQQLQTQPIILNKDQIQEVKLQISQHYQLLIQVYLLLRVQTNPKNFRKPKKSESDGEDKQNKKKYKTKNSDQVDFDEHDEYYSKYKNVVRQMPSNLEQHGKIMESVKKMLDELYNYHQKHLENQVYRNIIFQHMESPSKVFTRSVKKALVPQIPSEMFDSESIKLYPYLNDLLEEDPEPTFKTMEIILSVFTDHFSPSILYEYVKINQTKFTPGEDLLLLMGVKRYGTFHWKQISKSYFPNKTDDQLFHRYKNLSATNSSSNQLKEYLNKNKLNKEEEEIFEMGLIKYGENSWDIISKELLPSKEPHTLKKFYEKKEKSKKKRIIKENRAKRREIRIKVREEKEQRRRLIEMELEQDYELKRQQEEKEKHELQKKGFLDLDNSNSESDNNSDGYSDSEEDDSNNGNSDKEAIEISDNENKMKIDNNSATTTEETTSVESNSPQQSINNNNNNIINQSKEKSDNLDLVNGVLIKWTKEEDRSILLTIKEKGSTDESIWKYISENKILEKTPEQIMNRYNHLLGLIKKSQALAKK</sequence>
<feature type="region of interest" description="Disordered" evidence="4">
    <location>
        <begin position="1"/>
        <end position="52"/>
    </location>
</feature>
<feature type="compositionally biased region" description="Low complexity" evidence="4">
    <location>
        <begin position="996"/>
        <end position="1027"/>
    </location>
</feature>
<dbReference type="Pfam" id="PF13921">
    <property type="entry name" value="Myb_DNA-bind_6"/>
    <property type="match status" value="1"/>
</dbReference>
<dbReference type="KEGG" id="dpp:DICPUDRAFT_96894"/>
<evidence type="ECO:0000259" key="5">
    <source>
        <dbReference type="PROSITE" id="PS50090"/>
    </source>
</evidence>
<dbReference type="FunCoup" id="F0ZC39">
    <property type="interactions" value="387"/>
</dbReference>
<dbReference type="OrthoDB" id="515666at2759"/>
<feature type="compositionally biased region" description="Basic and acidic residues" evidence="4">
    <location>
        <begin position="936"/>
        <end position="949"/>
    </location>
</feature>